<evidence type="ECO:0000256" key="1">
    <source>
        <dbReference type="ARBA" id="ARBA00005254"/>
    </source>
</evidence>
<dbReference type="InterPro" id="IPR018376">
    <property type="entry name" value="Enoyl-CoA_hyd/isom_CS"/>
</dbReference>
<protein>
    <submittedName>
        <fullName evidence="4">2-(1,2-epoxy-1,2-dihydrophenyl)acetyl-CoA isomerase</fullName>
    </submittedName>
</protein>
<gene>
    <name evidence="4" type="ORF">D7Z54_28335</name>
</gene>
<dbReference type="GO" id="GO:0016853">
    <property type="term" value="F:isomerase activity"/>
    <property type="evidence" value="ECO:0007669"/>
    <property type="project" value="UniProtKB-KW"/>
</dbReference>
<keyword evidence="5" id="KW-1185">Reference proteome</keyword>
<dbReference type="Gene3D" id="1.10.12.10">
    <property type="entry name" value="Lyase 2-enoyl-coa Hydratase, Chain A, domain 2"/>
    <property type="match status" value="1"/>
</dbReference>
<keyword evidence="4" id="KW-0413">Isomerase</keyword>
<evidence type="ECO:0000256" key="2">
    <source>
        <dbReference type="RuleBase" id="RU003707"/>
    </source>
</evidence>
<dbReference type="RefSeq" id="WP_125561497.1">
    <property type="nucleotide sequence ID" value="NZ_RBVX01000045.1"/>
</dbReference>
<evidence type="ECO:0000256" key="3">
    <source>
        <dbReference type="SAM" id="MobiDB-lite"/>
    </source>
</evidence>
<dbReference type="PROSITE" id="PS00166">
    <property type="entry name" value="ENOYL_COA_HYDRATASE"/>
    <property type="match status" value="1"/>
</dbReference>
<accession>A0A3R9P064</accession>
<sequence length="260" mass="28696">MSHELKVTEYAEKNGIAWITLNRPQAYNAFTPDMNREIIASLKQADRSEDVRCILLKGAGKAFCAGEDLGGVDESTNHAEFLRERYHPMMKAMNQTEKPVVAAVHGNVAGAGMSLALAADFRLVQPETKFVSAFTGIGLVPDSGFLYYLPRLIGYAKALEIAVLGKPLTGKDALDMGLATELIEAQDWEKSVEEFCLRLAAMPTKAIGLIKRYMLEGMHESLEDFLDKEAQAQRVAGLSDDHREGLQSFKDKRKPVFTGK</sequence>
<feature type="compositionally biased region" description="Basic residues" evidence="3">
    <location>
        <begin position="251"/>
        <end position="260"/>
    </location>
</feature>
<dbReference type="PANTHER" id="PTHR43459:SF1">
    <property type="entry name" value="EG:BACN32G11.4 PROTEIN"/>
    <property type="match status" value="1"/>
</dbReference>
<comment type="caution">
    <text evidence="4">The sequence shown here is derived from an EMBL/GenBank/DDBJ whole genome shotgun (WGS) entry which is preliminary data.</text>
</comment>
<dbReference type="Proteomes" id="UP000275076">
    <property type="component" value="Unassembled WGS sequence"/>
</dbReference>
<dbReference type="AlphaFoldDB" id="A0A3R9P064"/>
<dbReference type="InterPro" id="IPR001753">
    <property type="entry name" value="Enoyl-CoA_hydra/iso"/>
</dbReference>
<dbReference type="Pfam" id="PF00378">
    <property type="entry name" value="ECH_1"/>
    <property type="match status" value="1"/>
</dbReference>
<comment type="similarity">
    <text evidence="1 2">Belongs to the enoyl-CoA hydratase/isomerase family.</text>
</comment>
<name>A0A3R9P064_9BACI</name>
<dbReference type="PANTHER" id="PTHR43459">
    <property type="entry name" value="ENOYL-COA HYDRATASE"/>
    <property type="match status" value="1"/>
</dbReference>
<evidence type="ECO:0000313" key="4">
    <source>
        <dbReference type="EMBL" id="RSL30014.1"/>
    </source>
</evidence>
<dbReference type="SUPFAM" id="SSF52096">
    <property type="entry name" value="ClpP/crotonase"/>
    <property type="match status" value="1"/>
</dbReference>
<dbReference type="InterPro" id="IPR029045">
    <property type="entry name" value="ClpP/crotonase-like_dom_sf"/>
</dbReference>
<evidence type="ECO:0000313" key="5">
    <source>
        <dbReference type="Proteomes" id="UP000275076"/>
    </source>
</evidence>
<organism evidence="4 5">
    <name type="scientific">Salibacterium salarium</name>
    <dbReference type="NCBI Taxonomy" id="284579"/>
    <lineage>
        <taxon>Bacteria</taxon>
        <taxon>Bacillati</taxon>
        <taxon>Bacillota</taxon>
        <taxon>Bacilli</taxon>
        <taxon>Bacillales</taxon>
        <taxon>Bacillaceae</taxon>
    </lineage>
</organism>
<proteinExistence type="inferred from homology"/>
<dbReference type="Gene3D" id="3.90.226.10">
    <property type="entry name" value="2-enoyl-CoA Hydratase, Chain A, domain 1"/>
    <property type="match status" value="1"/>
</dbReference>
<reference evidence="4 5" key="1">
    <citation type="submission" date="2018-10" db="EMBL/GenBank/DDBJ databases">
        <title>Draft genome sequence of Bacillus salarius IM0101, isolated from a hypersaline soil in Inner Mongolia, China.</title>
        <authorList>
            <person name="Yamprayoonswat W."/>
            <person name="Boonvisut S."/>
            <person name="Jumpathong W."/>
            <person name="Sittihan S."/>
            <person name="Ruangsuj P."/>
            <person name="Wanthongcharoen S."/>
            <person name="Thongpramul N."/>
            <person name="Pimmason S."/>
            <person name="Yu B."/>
            <person name="Yasawong M."/>
        </authorList>
    </citation>
    <scope>NUCLEOTIDE SEQUENCE [LARGE SCALE GENOMIC DNA]</scope>
    <source>
        <strain evidence="4 5">IM0101</strain>
    </source>
</reference>
<dbReference type="OrthoDB" id="9775794at2"/>
<dbReference type="EMBL" id="RBVX01000045">
    <property type="protein sequence ID" value="RSL30014.1"/>
    <property type="molecule type" value="Genomic_DNA"/>
</dbReference>
<dbReference type="CDD" id="cd06558">
    <property type="entry name" value="crotonase-like"/>
    <property type="match status" value="1"/>
</dbReference>
<feature type="region of interest" description="Disordered" evidence="3">
    <location>
        <begin position="237"/>
        <end position="260"/>
    </location>
</feature>
<dbReference type="InterPro" id="IPR014748">
    <property type="entry name" value="Enoyl-CoA_hydra_C"/>
</dbReference>